<evidence type="ECO:0000256" key="1">
    <source>
        <dbReference type="ARBA" id="ARBA00023239"/>
    </source>
</evidence>
<name>A0A418Y5R5_9BURK</name>
<evidence type="ECO:0000313" key="3">
    <source>
        <dbReference type="EMBL" id="RJG22073.1"/>
    </source>
</evidence>
<dbReference type="GO" id="GO:0016831">
    <property type="term" value="F:carboxy-lyase activity"/>
    <property type="evidence" value="ECO:0007669"/>
    <property type="project" value="InterPro"/>
</dbReference>
<keyword evidence="3" id="KW-0378">Hydrolase</keyword>
<evidence type="ECO:0000313" key="4">
    <source>
        <dbReference type="Proteomes" id="UP000284006"/>
    </source>
</evidence>
<dbReference type="Pfam" id="PF04909">
    <property type="entry name" value="Amidohydro_2"/>
    <property type="match status" value="1"/>
</dbReference>
<dbReference type="PANTHER" id="PTHR21240">
    <property type="entry name" value="2-AMINO-3-CARBOXYLMUCONATE-6-SEMIALDEHYDE DECARBOXYLASE"/>
    <property type="match status" value="1"/>
</dbReference>
<dbReference type="Proteomes" id="UP000284006">
    <property type="component" value="Unassembled WGS sequence"/>
</dbReference>
<protein>
    <submittedName>
        <fullName evidence="3">Amidohydrolase</fullName>
    </submittedName>
</protein>
<dbReference type="InterPro" id="IPR032465">
    <property type="entry name" value="ACMSD"/>
</dbReference>
<proteinExistence type="predicted"/>
<reference evidence="3 4" key="1">
    <citation type="submission" date="2018-09" db="EMBL/GenBank/DDBJ databases">
        <authorList>
            <person name="Zhu H."/>
        </authorList>
    </citation>
    <scope>NUCLEOTIDE SEQUENCE [LARGE SCALE GENOMIC DNA]</scope>
    <source>
        <strain evidence="3 4">K1S02-61</strain>
    </source>
</reference>
<dbReference type="Gene3D" id="3.20.20.140">
    <property type="entry name" value="Metal-dependent hydrolases"/>
    <property type="match status" value="1"/>
</dbReference>
<keyword evidence="4" id="KW-1185">Reference proteome</keyword>
<dbReference type="InterPro" id="IPR006680">
    <property type="entry name" value="Amidohydro-rel"/>
</dbReference>
<accession>A0A418Y5R5</accession>
<evidence type="ECO:0000259" key="2">
    <source>
        <dbReference type="Pfam" id="PF04909"/>
    </source>
</evidence>
<feature type="domain" description="Amidohydrolase-related" evidence="2">
    <location>
        <begin position="95"/>
        <end position="351"/>
    </location>
</feature>
<gene>
    <name evidence="3" type="ORF">D3872_05870</name>
</gene>
<dbReference type="SUPFAM" id="SSF51556">
    <property type="entry name" value="Metallo-dependent hydrolases"/>
    <property type="match status" value="1"/>
</dbReference>
<dbReference type="EMBL" id="QYUP01000063">
    <property type="protein sequence ID" value="RJG22073.1"/>
    <property type="molecule type" value="Genomic_DNA"/>
</dbReference>
<comment type="caution">
    <text evidence="3">The sequence shown here is derived from an EMBL/GenBank/DDBJ whole genome shotgun (WGS) entry which is preliminary data.</text>
</comment>
<dbReference type="GO" id="GO:0019748">
    <property type="term" value="P:secondary metabolic process"/>
    <property type="evidence" value="ECO:0007669"/>
    <property type="project" value="TreeGrafter"/>
</dbReference>
<dbReference type="OrthoDB" id="8673173at2"/>
<dbReference type="GO" id="GO:0016787">
    <property type="term" value="F:hydrolase activity"/>
    <property type="evidence" value="ECO:0007669"/>
    <property type="project" value="UniProtKB-KW"/>
</dbReference>
<keyword evidence="1" id="KW-0456">Lyase</keyword>
<organism evidence="3 4">
    <name type="scientific">Massilia cavernae</name>
    <dbReference type="NCBI Taxonomy" id="2320864"/>
    <lineage>
        <taxon>Bacteria</taxon>
        <taxon>Pseudomonadati</taxon>
        <taxon>Pseudomonadota</taxon>
        <taxon>Betaproteobacteria</taxon>
        <taxon>Burkholderiales</taxon>
        <taxon>Oxalobacteraceae</taxon>
        <taxon>Telluria group</taxon>
        <taxon>Massilia</taxon>
    </lineage>
</organism>
<dbReference type="RefSeq" id="WP_119809905.1">
    <property type="nucleotide sequence ID" value="NZ_QYUP01000063.1"/>
</dbReference>
<sequence length="351" mass="39484">MAEANTPIAKVNYLRIATEEAYCPPEMLKIYRKILDDRSVDDPGFNTMWGFYMSGTSARARHIITSLQDLGEVRLNHMNESGIDKQILALTSPGVQIMDRDTAVSFAITANDQLAEDIARNPTRFAGLLAVAPQDPASAAREIQRGVTKLGLKGVIVNSHTHNEYLDDPKFWPIFEAAEAHDVPIYLHPNTPSKGMIGPLLERGLDGAIFGFGVETGMHVLRIITAGVFDRFPKLKIVIGHMGEALPYWLFRLDYMHKATVASNRYDTMRPLQRKISDYMRDNICITNSGVAWEPAIKFSQQVLGIDQVMYAMDYPYQYDPTEVAALDNMAMSDEDKKKFFQTNAERVFKL</sequence>
<dbReference type="PANTHER" id="PTHR21240:SF30">
    <property type="entry name" value="AMIDOHYDROLASE-RELATED DOMAIN-CONTAINING PROTEIN-RELATED"/>
    <property type="match status" value="1"/>
</dbReference>
<dbReference type="InterPro" id="IPR032466">
    <property type="entry name" value="Metal_Hydrolase"/>
</dbReference>
<dbReference type="GO" id="GO:0005829">
    <property type="term" value="C:cytosol"/>
    <property type="evidence" value="ECO:0007669"/>
    <property type="project" value="TreeGrafter"/>
</dbReference>
<dbReference type="AlphaFoldDB" id="A0A418Y5R5"/>